<organism evidence="4">
    <name type="scientific">marine sediment metagenome</name>
    <dbReference type="NCBI Taxonomy" id="412755"/>
    <lineage>
        <taxon>unclassified sequences</taxon>
        <taxon>metagenomes</taxon>
        <taxon>ecological metagenomes</taxon>
    </lineage>
</organism>
<evidence type="ECO:0000259" key="3">
    <source>
        <dbReference type="PROSITE" id="PS51832"/>
    </source>
</evidence>
<dbReference type="PROSITE" id="PS51832">
    <property type="entry name" value="HD_GYP"/>
    <property type="match status" value="1"/>
</dbReference>
<dbReference type="EMBL" id="BART01010308">
    <property type="protein sequence ID" value="GAG87690.1"/>
    <property type="molecule type" value="Genomic_DNA"/>
</dbReference>
<dbReference type="SMART" id="SM00471">
    <property type="entry name" value="HDc"/>
    <property type="match status" value="1"/>
</dbReference>
<dbReference type="Gene3D" id="1.10.3210.10">
    <property type="entry name" value="Hypothetical protein af1432"/>
    <property type="match status" value="1"/>
</dbReference>
<reference evidence="4" key="1">
    <citation type="journal article" date="2014" name="Front. Microbiol.">
        <title>High frequency of phylogenetically diverse reductive dehalogenase-homologous genes in deep subseafloor sedimentary metagenomes.</title>
        <authorList>
            <person name="Kawai M."/>
            <person name="Futagami T."/>
            <person name="Toyoda A."/>
            <person name="Takaki Y."/>
            <person name="Nishi S."/>
            <person name="Hori S."/>
            <person name="Arai W."/>
            <person name="Tsubouchi T."/>
            <person name="Morono Y."/>
            <person name="Uchiyama I."/>
            <person name="Ito T."/>
            <person name="Fujiyama A."/>
            <person name="Inagaki F."/>
            <person name="Takami H."/>
        </authorList>
    </citation>
    <scope>NUCLEOTIDE SEQUENCE</scope>
    <source>
        <strain evidence="4">Expedition CK06-06</strain>
    </source>
</reference>
<dbReference type="InterPro" id="IPR006674">
    <property type="entry name" value="HD_domain"/>
</dbReference>
<proteinExistence type="predicted"/>
<evidence type="ECO:0000259" key="2">
    <source>
        <dbReference type="PROSITE" id="PS51831"/>
    </source>
</evidence>
<keyword evidence="1" id="KW-0472">Membrane</keyword>
<dbReference type="PANTHER" id="PTHR43155:SF2">
    <property type="entry name" value="CYCLIC DI-GMP PHOSPHODIESTERASE PA4108"/>
    <property type="match status" value="1"/>
</dbReference>
<gene>
    <name evidence="4" type="ORF">S01H4_22475</name>
</gene>
<feature type="domain" description="HD" evidence="2">
    <location>
        <begin position="155"/>
        <end position="277"/>
    </location>
</feature>
<accession>X1AY42</accession>
<dbReference type="NCBIfam" id="TIGR00277">
    <property type="entry name" value="HDIG"/>
    <property type="match status" value="1"/>
</dbReference>
<dbReference type="CDD" id="cd00077">
    <property type="entry name" value="HDc"/>
    <property type="match status" value="1"/>
</dbReference>
<feature type="domain" description="HD-GYP" evidence="3">
    <location>
        <begin position="133"/>
        <end position="322"/>
    </location>
</feature>
<name>X1AY42_9ZZZZ</name>
<feature type="transmembrane region" description="Helical" evidence="1">
    <location>
        <begin position="45"/>
        <end position="71"/>
    </location>
</feature>
<dbReference type="Pfam" id="PF13487">
    <property type="entry name" value="HD_5"/>
    <property type="match status" value="1"/>
</dbReference>
<feature type="transmembrane region" description="Helical" evidence="1">
    <location>
        <begin position="12"/>
        <end position="33"/>
    </location>
</feature>
<dbReference type="InterPro" id="IPR006675">
    <property type="entry name" value="HDIG_dom"/>
</dbReference>
<protein>
    <submittedName>
        <fullName evidence="4">Uncharacterized protein</fullName>
    </submittedName>
</protein>
<dbReference type="AlphaFoldDB" id="X1AY42"/>
<dbReference type="InterPro" id="IPR037522">
    <property type="entry name" value="HD_GYP_dom"/>
</dbReference>
<sequence length="322" mass="36290">KLINRRTTWYKALFNASQYALSVGVAGLVYQFVGGVVGSQDFLKYVLPAALCAFIYCVINSILVTIVISFAQQVKLTMVWRVNIKEMIPSYLSEAPIGFLMAIVYVEVGIIGILLFFLPLLLARRSFELYTKMRKVYLDTIRALAAAIDAKDPYTKGHSERVAGTSVALAQELNLSGRDIENIEYTALLHDIGKIGIADKILGKDSSLTKEEFDKIKEHTVMGAKIIEPVDFLKNSYKAIYHHHERYNGKGYPDGIKSEDIPILARIIAVADAYDAMGSDRPYRKKLNHNKILRELKEQSEKQFDPEVVKALISVLDRKREK</sequence>
<dbReference type="InterPro" id="IPR048430">
    <property type="entry name" value="MASE9"/>
</dbReference>
<dbReference type="PROSITE" id="PS51831">
    <property type="entry name" value="HD"/>
    <property type="match status" value="1"/>
</dbReference>
<feature type="non-terminal residue" evidence="4">
    <location>
        <position position="1"/>
    </location>
</feature>
<dbReference type="InterPro" id="IPR003607">
    <property type="entry name" value="HD/PDEase_dom"/>
</dbReference>
<evidence type="ECO:0000313" key="4">
    <source>
        <dbReference type="EMBL" id="GAG87690.1"/>
    </source>
</evidence>
<dbReference type="Pfam" id="PF20972">
    <property type="entry name" value="MASE9"/>
    <property type="match status" value="1"/>
</dbReference>
<keyword evidence="1" id="KW-0812">Transmembrane</keyword>
<dbReference type="SUPFAM" id="SSF109604">
    <property type="entry name" value="HD-domain/PDEase-like"/>
    <property type="match status" value="1"/>
</dbReference>
<feature type="transmembrane region" description="Helical" evidence="1">
    <location>
        <begin position="97"/>
        <end position="122"/>
    </location>
</feature>
<comment type="caution">
    <text evidence="4">The sequence shown here is derived from an EMBL/GenBank/DDBJ whole genome shotgun (WGS) entry which is preliminary data.</text>
</comment>
<evidence type="ECO:0000256" key="1">
    <source>
        <dbReference type="SAM" id="Phobius"/>
    </source>
</evidence>
<dbReference type="PANTHER" id="PTHR43155">
    <property type="entry name" value="CYCLIC DI-GMP PHOSPHODIESTERASE PA4108-RELATED"/>
    <property type="match status" value="1"/>
</dbReference>
<keyword evidence="1" id="KW-1133">Transmembrane helix</keyword>